<dbReference type="Pfam" id="PF01928">
    <property type="entry name" value="CYTH"/>
    <property type="match status" value="1"/>
</dbReference>
<dbReference type="AlphaFoldDB" id="A0A4R3L227"/>
<comment type="caution">
    <text evidence="2">The sequence shown here is derived from an EMBL/GenBank/DDBJ whole genome shotgun (WGS) entry which is preliminary data.</text>
</comment>
<dbReference type="RefSeq" id="WP_132026738.1">
    <property type="nucleotide sequence ID" value="NZ_CP068564.1"/>
</dbReference>
<proteinExistence type="predicted"/>
<dbReference type="PROSITE" id="PS51707">
    <property type="entry name" value="CYTH"/>
    <property type="match status" value="1"/>
</dbReference>
<dbReference type="CDD" id="cd07890">
    <property type="entry name" value="CYTH-like_AC_IV-like"/>
    <property type="match status" value="1"/>
</dbReference>
<keyword evidence="3" id="KW-1185">Reference proteome</keyword>
<evidence type="ECO:0000259" key="1">
    <source>
        <dbReference type="PROSITE" id="PS51707"/>
    </source>
</evidence>
<evidence type="ECO:0000313" key="2">
    <source>
        <dbReference type="EMBL" id="TCS90492.1"/>
    </source>
</evidence>
<dbReference type="Gene3D" id="2.40.320.10">
    <property type="entry name" value="Hypothetical Protein Pfu-838710-001"/>
    <property type="match status" value="1"/>
</dbReference>
<protein>
    <submittedName>
        <fullName evidence="2">Adenylate cyclase class 2</fullName>
    </submittedName>
</protein>
<dbReference type="PANTHER" id="PTHR21028:SF2">
    <property type="entry name" value="CYTH DOMAIN-CONTAINING PROTEIN"/>
    <property type="match status" value="1"/>
</dbReference>
<name>A0A4R3L227_9FIRM</name>
<dbReference type="Proteomes" id="UP000294567">
    <property type="component" value="Unassembled WGS sequence"/>
</dbReference>
<dbReference type="InterPro" id="IPR008173">
    <property type="entry name" value="Adenylyl_cyclase_CyaB"/>
</dbReference>
<dbReference type="PANTHER" id="PTHR21028">
    <property type="entry name" value="SI:CH211-156B7.4"/>
    <property type="match status" value="1"/>
</dbReference>
<gene>
    <name evidence="2" type="ORF">EDD65_10433</name>
</gene>
<dbReference type="InterPro" id="IPR033469">
    <property type="entry name" value="CYTH-like_dom_sf"/>
</dbReference>
<dbReference type="SUPFAM" id="SSF55154">
    <property type="entry name" value="CYTH-like phosphatases"/>
    <property type="match status" value="1"/>
</dbReference>
<accession>A0A4R3L227</accession>
<evidence type="ECO:0000313" key="3">
    <source>
        <dbReference type="Proteomes" id="UP000294567"/>
    </source>
</evidence>
<reference evidence="2 3" key="1">
    <citation type="submission" date="2019-03" db="EMBL/GenBank/DDBJ databases">
        <title>Genomic Encyclopedia of Type Strains, Phase IV (KMG-IV): sequencing the most valuable type-strain genomes for metagenomic binning, comparative biology and taxonomic classification.</title>
        <authorList>
            <person name="Goeker M."/>
        </authorList>
    </citation>
    <scope>NUCLEOTIDE SEQUENCE [LARGE SCALE GENOMIC DNA]</scope>
    <source>
        <strain evidence="2 3">DSM 26752</strain>
    </source>
</reference>
<organism evidence="2 3">
    <name type="scientific">Keratinibaculum paraultunense</name>
    <dbReference type="NCBI Taxonomy" id="1278232"/>
    <lineage>
        <taxon>Bacteria</taxon>
        <taxon>Bacillati</taxon>
        <taxon>Bacillota</taxon>
        <taxon>Tissierellia</taxon>
        <taxon>Tissierellales</taxon>
        <taxon>Tepidimicrobiaceae</taxon>
        <taxon>Keratinibaculum</taxon>
    </lineage>
</organism>
<dbReference type="InterPro" id="IPR023577">
    <property type="entry name" value="CYTH_domain"/>
</dbReference>
<dbReference type="OrthoDB" id="1953701at2"/>
<dbReference type="EMBL" id="SMAE01000004">
    <property type="protein sequence ID" value="TCS90492.1"/>
    <property type="molecule type" value="Genomic_DNA"/>
</dbReference>
<sequence>MAKEIEVKVLNVDLDEMEERLLKLGAKLVAKEYQINTIFDSKDKYIYNCLNGYLRIREIKDLLTDEVHINLTLKQNIGNKNTRQNIETTTEIDNKYAMISILERLRYYEIGKGSKYRTSYMYEGIRFDLDRWDENTYPYPYMEIEVEKEEDLRKAIEFLKIDRNNISTKSIVGLQQNL</sequence>
<feature type="domain" description="CYTH" evidence="1">
    <location>
        <begin position="2"/>
        <end position="177"/>
    </location>
</feature>